<reference evidence="2 3" key="1">
    <citation type="submission" date="2015-01" db="EMBL/GenBank/DDBJ databases">
        <title>Evolution of Trichinella species and genotypes.</title>
        <authorList>
            <person name="Korhonen P.K."/>
            <person name="Edoardo P."/>
            <person name="Giuseppe L.R."/>
            <person name="Gasser R.B."/>
        </authorList>
    </citation>
    <scope>NUCLEOTIDE SEQUENCE [LARGE SCALE GENOMIC DNA]</scope>
    <source>
        <strain evidence="2">ISS2496</strain>
    </source>
</reference>
<dbReference type="AlphaFoldDB" id="A0A0V1A8Y6"/>
<name>A0A0V1A8Y6_9BILA</name>
<feature type="region of interest" description="Disordered" evidence="1">
    <location>
        <begin position="1"/>
        <end position="26"/>
    </location>
</feature>
<feature type="compositionally biased region" description="Polar residues" evidence="1">
    <location>
        <begin position="11"/>
        <end position="26"/>
    </location>
</feature>
<proteinExistence type="predicted"/>
<organism evidence="2 3">
    <name type="scientific">Trichinella patagoniensis</name>
    <dbReference type="NCBI Taxonomy" id="990121"/>
    <lineage>
        <taxon>Eukaryota</taxon>
        <taxon>Metazoa</taxon>
        <taxon>Ecdysozoa</taxon>
        <taxon>Nematoda</taxon>
        <taxon>Enoplea</taxon>
        <taxon>Dorylaimia</taxon>
        <taxon>Trichinellida</taxon>
        <taxon>Trichinellidae</taxon>
        <taxon>Trichinella</taxon>
    </lineage>
</organism>
<accession>A0A0V1A8Y6</accession>
<protein>
    <submittedName>
        <fullName evidence="2">Uncharacterized protein</fullName>
    </submittedName>
</protein>
<sequence length="112" mass="12547">LTVKLPKLTEAPTQRPRSSRPAMNSSNESAYLAEIIIVELRMHKQPVVSRLRRRPSRSARTFESNDPKIAPICTHETVIDHSVISCVLDNALMHYKSGTACPFRSLPQLAPN</sequence>
<keyword evidence="3" id="KW-1185">Reference proteome</keyword>
<evidence type="ECO:0000313" key="2">
    <source>
        <dbReference type="EMBL" id="KRY21221.1"/>
    </source>
</evidence>
<gene>
    <name evidence="2" type="ORF">T12_15578</name>
</gene>
<dbReference type="EMBL" id="JYDQ01000018">
    <property type="protein sequence ID" value="KRY21221.1"/>
    <property type="molecule type" value="Genomic_DNA"/>
</dbReference>
<comment type="caution">
    <text evidence="2">The sequence shown here is derived from an EMBL/GenBank/DDBJ whole genome shotgun (WGS) entry which is preliminary data.</text>
</comment>
<evidence type="ECO:0000313" key="3">
    <source>
        <dbReference type="Proteomes" id="UP000054783"/>
    </source>
</evidence>
<feature type="non-terminal residue" evidence="2">
    <location>
        <position position="1"/>
    </location>
</feature>
<dbReference type="Proteomes" id="UP000054783">
    <property type="component" value="Unassembled WGS sequence"/>
</dbReference>
<evidence type="ECO:0000256" key="1">
    <source>
        <dbReference type="SAM" id="MobiDB-lite"/>
    </source>
</evidence>